<gene>
    <name evidence="6" type="primary">tusD</name>
    <name evidence="6" type="ORF">MACH26_21480</name>
</gene>
<feature type="chain" id="PRO_5041210351" evidence="5">
    <location>
        <begin position="19"/>
        <end position="127"/>
    </location>
</feature>
<organism evidence="6 7">
    <name type="scientific">Planctobacterium marinum</name>
    <dbReference type="NCBI Taxonomy" id="1631968"/>
    <lineage>
        <taxon>Bacteria</taxon>
        <taxon>Pseudomonadati</taxon>
        <taxon>Pseudomonadota</taxon>
        <taxon>Gammaproteobacteria</taxon>
        <taxon>Alteromonadales</taxon>
        <taxon>Alteromonadaceae</taxon>
        <taxon>Planctobacterium</taxon>
    </lineage>
</organism>
<evidence type="ECO:0000313" key="6">
    <source>
        <dbReference type="EMBL" id="BDX06627.1"/>
    </source>
</evidence>
<evidence type="ECO:0000313" key="7">
    <source>
        <dbReference type="Proteomes" id="UP001333710"/>
    </source>
</evidence>
<evidence type="ECO:0000256" key="4">
    <source>
        <dbReference type="ARBA" id="ARBA00022679"/>
    </source>
</evidence>
<reference evidence="6" key="1">
    <citation type="submission" date="2023-01" db="EMBL/GenBank/DDBJ databases">
        <title>Complete genome sequence of Planctobacterium marinum strain Dej080120_11.</title>
        <authorList>
            <person name="Ueki S."/>
            <person name="Maruyama F."/>
        </authorList>
    </citation>
    <scope>NUCLEOTIDE SEQUENCE</scope>
    <source>
        <strain evidence="6">Dej080120_11</strain>
    </source>
</reference>
<name>A0AA48HQ36_9ALTE</name>
<dbReference type="NCBIfam" id="NF001237">
    <property type="entry name" value="PRK00207.1"/>
    <property type="match status" value="1"/>
</dbReference>
<feature type="signal peptide" evidence="5">
    <location>
        <begin position="1"/>
        <end position="18"/>
    </location>
</feature>
<keyword evidence="4" id="KW-0808">Transferase</keyword>
<evidence type="ECO:0000256" key="1">
    <source>
        <dbReference type="ARBA" id="ARBA00004496"/>
    </source>
</evidence>
<dbReference type="GO" id="GO:0002143">
    <property type="term" value="P:tRNA wobble position uridine thiolation"/>
    <property type="evidence" value="ECO:0007669"/>
    <property type="project" value="TreeGrafter"/>
</dbReference>
<dbReference type="Proteomes" id="UP001333710">
    <property type="component" value="Chromosome"/>
</dbReference>
<protein>
    <submittedName>
        <fullName evidence="6">Sulfurtransferase TusD</fullName>
    </submittedName>
</protein>
<dbReference type="PANTHER" id="PTHR34874">
    <property type="entry name" value="PROTEIN YCHN"/>
    <property type="match status" value="1"/>
</dbReference>
<dbReference type="GO" id="GO:1990228">
    <property type="term" value="C:sulfurtransferase complex"/>
    <property type="evidence" value="ECO:0007669"/>
    <property type="project" value="TreeGrafter"/>
</dbReference>
<dbReference type="NCBIfam" id="TIGR03012">
    <property type="entry name" value="sulf_tusD_dsrE"/>
    <property type="match status" value="1"/>
</dbReference>
<proteinExistence type="inferred from homology"/>
<dbReference type="Gene3D" id="3.40.1260.10">
    <property type="entry name" value="DsrEFH-like"/>
    <property type="match status" value="1"/>
</dbReference>
<comment type="subcellular location">
    <subcellularLocation>
        <location evidence="1">Cytoplasm</location>
    </subcellularLocation>
</comment>
<dbReference type="SUPFAM" id="SSF75169">
    <property type="entry name" value="DsrEFH-like"/>
    <property type="match status" value="1"/>
</dbReference>
<dbReference type="KEGG" id="pmaw:MACH26_21480"/>
<dbReference type="PANTHER" id="PTHR34874:SF3">
    <property type="entry name" value="SULFURTRANSFERASE TUSD"/>
    <property type="match status" value="1"/>
</dbReference>
<keyword evidence="3" id="KW-0963">Cytoplasm</keyword>
<evidence type="ECO:0000256" key="5">
    <source>
        <dbReference type="SAM" id="SignalP"/>
    </source>
</evidence>
<sequence>MDMKTFLLLVTSSPTASANCWSALAFANAAAKEHNVIVFFYGEGIHNANSFMQPPGDELNHYKAWQQLADSHRVKLLVCATAAIKRGVITLDDAEIAHAFNLKAPFEAGGLAEFSQLTQTSDHLIQF</sequence>
<dbReference type="InterPro" id="IPR003787">
    <property type="entry name" value="Sulphur_relay_DsrE/F-like"/>
</dbReference>
<keyword evidence="5" id="KW-0732">Signal</keyword>
<dbReference type="AlphaFoldDB" id="A0AA48HQ36"/>
<accession>A0AA48HQ36</accession>
<dbReference type="InterPro" id="IPR027396">
    <property type="entry name" value="DsrEFH-like"/>
</dbReference>
<dbReference type="GO" id="GO:0016783">
    <property type="term" value="F:sulfurtransferase activity"/>
    <property type="evidence" value="ECO:0007669"/>
    <property type="project" value="InterPro"/>
</dbReference>
<dbReference type="EMBL" id="AP027272">
    <property type="protein sequence ID" value="BDX06627.1"/>
    <property type="molecule type" value="Genomic_DNA"/>
</dbReference>
<dbReference type="InterPro" id="IPR017463">
    <property type="entry name" value="Sulphur_relay_TusD/DsrE"/>
</dbReference>
<keyword evidence="7" id="KW-1185">Reference proteome</keyword>
<evidence type="ECO:0000256" key="2">
    <source>
        <dbReference type="ARBA" id="ARBA00007067"/>
    </source>
</evidence>
<dbReference type="GO" id="GO:0097163">
    <property type="term" value="F:sulfur carrier activity"/>
    <property type="evidence" value="ECO:0007669"/>
    <property type="project" value="TreeGrafter"/>
</dbReference>
<comment type="similarity">
    <text evidence="2">Belongs to the DsrE/TusD family.</text>
</comment>
<evidence type="ECO:0000256" key="3">
    <source>
        <dbReference type="ARBA" id="ARBA00022490"/>
    </source>
</evidence>
<dbReference type="Pfam" id="PF02635">
    <property type="entry name" value="DsrE"/>
    <property type="match status" value="1"/>
</dbReference>